<dbReference type="RefSeq" id="WP_182530412.1">
    <property type="nucleotide sequence ID" value="NZ_JACGXL010000002.1"/>
</dbReference>
<comment type="caution">
    <text evidence="3">The sequence shown here is derived from an EMBL/GenBank/DDBJ whole genome shotgun (WGS) entry which is preliminary data.</text>
</comment>
<keyword evidence="2" id="KW-0732">Signal</keyword>
<evidence type="ECO:0008006" key="5">
    <source>
        <dbReference type="Google" id="ProtNLM"/>
    </source>
</evidence>
<feature type="signal peptide" evidence="2">
    <location>
        <begin position="1"/>
        <end position="22"/>
    </location>
</feature>
<reference evidence="3 4" key="1">
    <citation type="submission" date="2020-07" db="EMBL/GenBank/DDBJ databases">
        <title>Genomic Encyclopedia of Type Strains, Phase IV (KMG-V): Genome sequencing to study the core and pangenomes of soil and plant-associated prokaryotes.</title>
        <authorList>
            <person name="Whitman W."/>
        </authorList>
    </citation>
    <scope>NUCLEOTIDE SEQUENCE [LARGE SCALE GENOMIC DNA]</scope>
    <source>
        <strain evidence="3 4">RH2WT43</strain>
    </source>
</reference>
<feature type="region of interest" description="Disordered" evidence="1">
    <location>
        <begin position="528"/>
        <end position="555"/>
    </location>
</feature>
<feature type="chain" id="PRO_5032973970" description="Outer membrane repeat protein" evidence="2">
    <location>
        <begin position="23"/>
        <end position="638"/>
    </location>
</feature>
<evidence type="ECO:0000256" key="2">
    <source>
        <dbReference type="SAM" id="SignalP"/>
    </source>
</evidence>
<dbReference type="AlphaFoldDB" id="A0A839EZX5"/>
<gene>
    <name evidence="3" type="ORF">FHW12_001546</name>
</gene>
<sequence length="638" mass="65149">MNRRVPLAPTALILALAGKAFAACSINPIVLPLHYRVGADPQACQYGDIQSAIDAVGECPTIIDITREHLYTHQHLGIADKANLTLQGWGDGVTCADVPGPFTFPPYAPPEATAPLVTITGSSDGGGSVLYVTGTTHLSVRNLTLSGGLTCTGCSGGGIYFSGQGSLALTRSTVSFNESGYGAGIEVDGSSGPATLTLGSDTLVLSNTADTSGGGLRIEGDARLYALERNTLVAYNHAPNGYGGGLEVLGPARADIGSSGYNGLGVIYGNDAAYGGGVDILNFGDSAEAIVRVFTTDPAQPVQIAQNFASHTGGAFYLRPYEALGSAGGGAILCAYDFRIEGNAAQEGAAIYADADYDGLGNPLGGAVALNANPAPYNDPAGRPCVKTEPPTALGAVACAADSPCNTLAANKAEDAGGNPTGGSIVLMQNAAQLVGDRVNIRHNTGAHLLRQIGDIDIGPPRATLTNCLLAGNTVSGEVIAQTDGEDSVVTLASCTIAGNSIGAPYAFLAPGALGLYDSIIDQPGRATADPAISSPGSAQNVLSNDRSTLPDRPDIREGEPSFVDAVHGDYHLTHASLGVDFAPPNTYTPHADLDRKPRVVDLVNVPDQYGPMDLGAYEIQPACSSADTVFCDGFDLD</sequence>
<evidence type="ECO:0000313" key="3">
    <source>
        <dbReference type="EMBL" id="MBA8887332.1"/>
    </source>
</evidence>
<dbReference type="EMBL" id="JACGXL010000002">
    <property type="protein sequence ID" value="MBA8887332.1"/>
    <property type="molecule type" value="Genomic_DNA"/>
</dbReference>
<keyword evidence="4" id="KW-1185">Reference proteome</keyword>
<proteinExistence type="predicted"/>
<organism evidence="3 4">
    <name type="scientific">Dokdonella fugitiva</name>
    <dbReference type="NCBI Taxonomy" id="328517"/>
    <lineage>
        <taxon>Bacteria</taxon>
        <taxon>Pseudomonadati</taxon>
        <taxon>Pseudomonadota</taxon>
        <taxon>Gammaproteobacteria</taxon>
        <taxon>Lysobacterales</taxon>
        <taxon>Rhodanobacteraceae</taxon>
        <taxon>Dokdonella</taxon>
    </lineage>
</organism>
<name>A0A839EZX5_9GAMM</name>
<accession>A0A839EZX5</accession>
<protein>
    <recommendedName>
        <fullName evidence="5">Outer membrane repeat protein</fullName>
    </recommendedName>
</protein>
<feature type="compositionally biased region" description="Polar residues" evidence="1">
    <location>
        <begin position="535"/>
        <end position="548"/>
    </location>
</feature>
<evidence type="ECO:0000256" key="1">
    <source>
        <dbReference type="SAM" id="MobiDB-lite"/>
    </source>
</evidence>
<dbReference type="SUPFAM" id="SSF51126">
    <property type="entry name" value="Pectin lyase-like"/>
    <property type="match status" value="2"/>
</dbReference>
<dbReference type="Proteomes" id="UP000550401">
    <property type="component" value="Unassembled WGS sequence"/>
</dbReference>
<evidence type="ECO:0000313" key="4">
    <source>
        <dbReference type="Proteomes" id="UP000550401"/>
    </source>
</evidence>
<dbReference type="InterPro" id="IPR011050">
    <property type="entry name" value="Pectin_lyase_fold/virulence"/>
</dbReference>